<keyword evidence="2 4" id="KW-0548">Nucleotidyltransferase</keyword>
<dbReference type="EMBL" id="JACOON010000001">
    <property type="protein sequence ID" value="MBC5647407.1"/>
    <property type="molecule type" value="Genomic_DNA"/>
</dbReference>
<keyword evidence="2" id="KW-0963">Cytoplasm</keyword>
<keyword evidence="2" id="KW-0234">DNA repair</keyword>
<keyword evidence="2" id="KW-0460">Magnesium</keyword>
<evidence type="ECO:0000313" key="4">
    <source>
        <dbReference type="EMBL" id="MBC5647407.1"/>
    </source>
</evidence>
<dbReference type="InterPro" id="IPR022880">
    <property type="entry name" value="DNApol_IV"/>
</dbReference>
<dbReference type="RefSeq" id="WP_186856905.1">
    <property type="nucleotide sequence ID" value="NZ_JACOON010000001.1"/>
</dbReference>
<keyword evidence="2" id="KW-0238">DNA-binding</keyword>
<proteinExistence type="inferred from homology"/>
<dbReference type="NCBIfam" id="NF002677">
    <property type="entry name" value="PRK02406.1"/>
    <property type="match status" value="1"/>
</dbReference>
<organism evidence="4 5">
    <name type="scientific">Christensenella tenuis</name>
    <dbReference type="NCBI Taxonomy" id="2763033"/>
    <lineage>
        <taxon>Bacteria</taxon>
        <taxon>Bacillati</taxon>
        <taxon>Bacillota</taxon>
        <taxon>Clostridia</taxon>
        <taxon>Christensenellales</taxon>
        <taxon>Christensenellaceae</taxon>
        <taxon>Christensenella</taxon>
    </lineage>
</organism>
<keyword evidence="2 4" id="KW-0808">Transferase</keyword>
<dbReference type="Proteomes" id="UP000606889">
    <property type="component" value="Unassembled WGS sequence"/>
</dbReference>
<evidence type="ECO:0000259" key="3">
    <source>
        <dbReference type="PROSITE" id="PS50173"/>
    </source>
</evidence>
<sequence length="420" mass="46537">MDRTILHCDCNAYYASVECIMRPELQKIPMAVCGDPESRRGIILAKNELAKGYGIITAETVWQAKKKCPELVLVPPRRGEYTKYCKLINEIYAEYTSKVEAFSIDESWLDVTGSLHLFGSGEEIANTLRKRIREELGLTISVGVSFNKAFAKLGSDYKKPDATTVITRDNFRTILFPLPVTDMLYVGKKTADILQKIGVRTIGALASLQRSEVSKLLGKSGELVWEYANGLDESPVREIGQSDPVKSIGNSITFRRNLLGEGDIRAGVLMLADSVGARLRKTGVYCQTVQVQIKDPDFKVISRQKTLPRPIHLTKDLAEAGLEIIFKAWNPEKPIRLISLTAAGLTESEEGGQITFFDAPSVRSKKQEKLENTIDEIRGKFGKNAVSYASILKTDIVSKRQGDIPLLSENKPDFSAGDDS</sequence>
<accession>A0ABR7ECB2</accession>
<dbReference type="Pfam" id="PF00817">
    <property type="entry name" value="IMS"/>
    <property type="match status" value="1"/>
</dbReference>
<dbReference type="InterPro" id="IPR036775">
    <property type="entry name" value="DNA_pol_Y-fam_lit_finger_sf"/>
</dbReference>
<dbReference type="InterPro" id="IPR001126">
    <property type="entry name" value="UmuC"/>
</dbReference>
<feature type="binding site" evidence="2">
    <location>
        <position position="9"/>
    </location>
    <ligand>
        <name>Mg(2+)</name>
        <dbReference type="ChEBI" id="CHEBI:18420"/>
    </ligand>
</feature>
<evidence type="ECO:0000256" key="1">
    <source>
        <dbReference type="ARBA" id="ARBA00010945"/>
    </source>
</evidence>
<dbReference type="Gene3D" id="3.40.1170.60">
    <property type="match status" value="1"/>
</dbReference>
<gene>
    <name evidence="2 4" type="primary">dinB</name>
    <name evidence="4" type="ORF">H8S18_03570</name>
</gene>
<keyword evidence="5" id="KW-1185">Reference proteome</keyword>
<comment type="function">
    <text evidence="2">Poorly processive, error-prone DNA polymerase involved in untargeted mutagenesis. Copies undamaged DNA at stalled replication forks, which arise in vivo from mismatched or misaligned primer ends. These misaligned primers can be extended by PolIV. Exhibits no 3'-5' exonuclease (proofreading) activity. May be involved in translesional synthesis, in conjunction with the beta clamp from PolIII.</text>
</comment>
<dbReference type="InterPro" id="IPR050116">
    <property type="entry name" value="DNA_polymerase-Y"/>
</dbReference>
<protein>
    <recommendedName>
        <fullName evidence="2">DNA polymerase IV</fullName>
        <shortName evidence="2">Pol IV</shortName>
        <ecNumber evidence="2">2.7.7.7</ecNumber>
    </recommendedName>
</protein>
<keyword evidence="2" id="KW-0239">DNA-directed DNA polymerase</keyword>
<dbReference type="SUPFAM" id="SSF56672">
    <property type="entry name" value="DNA/RNA polymerases"/>
    <property type="match status" value="1"/>
</dbReference>
<name>A0ABR7ECB2_9FIRM</name>
<feature type="site" description="Substrate discrimination" evidence="2">
    <location>
        <position position="14"/>
    </location>
</feature>
<comment type="subcellular location">
    <subcellularLocation>
        <location evidence="2">Cytoplasm</location>
    </subcellularLocation>
</comment>
<keyword evidence="2" id="KW-0479">Metal-binding</keyword>
<dbReference type="CDD" id="cd03586">
    <property type="entry name" value="PolY_Pol_IV_kappa"/>
    <property type="match status" value="1"/>
</dbReference>
<keyword evidence="2" id="KW-0515">Mutator protein</keyword>
<dbReference type="Gene3D" id="1.10.150.20">
    <property type="entry name" value="5' to 3' exonuclease, C-terminal subdomain"/>
    <property type="match status" value="1"/>
</dbReference>
<dbReference type="InterPro" id="IPR043128">
    <property type="entry name" value="Rev_trsase/Diguanyl_cyclase"/>
</dbReference>
<dbReference type="InterPro" id="IPR043502">
    <property type="entry name" value="DNA/RNA_pol_sf"/>
</dbReference>
<dbReference type="SUPFAM" id="SSF100879">
    <property type="entry name" value="Lesion bypass DNA polymerase (Y-family), little finger domain"/>
    <property type="match status" value="1"/>
</dbReference>
<dbReference type="Gene3D" id="3.30.70.270">
    <property type="match status" value="1"/>
</dbReference>
<reference evidence="4 5" key="1">
    <citation type="submission" date="2020-08" db="EMBL/GenBank/DDBJ databases">
        <title>Genome public.</title>
        <authorList>
            <person name="Liu C."/>
            <person name="Sun Q."/>
        </authorList>
    </citation>
    <scope>NUCLEOTIDE SEQUENCE [LARGE SCALE GENOMIC DNA]</scope>
    <source>
        <strain evidence="4 5">NSJ-35</strain>
    </source>
</reference>
<comment type="cofactor">
    <cofactor evidence="2">
        <name>Mg(2+)</name>
        <dbReference type="ChEBI" id="CHEBI:18420"/>
    </cofactor>
    <text evidence="2">Binds 2 magnesium ions per subunit.</text>
</comment>
<keyword evidence="2" id="KW-0227">DNA damage</keyword>
<comment type="catalytic activity">
    <reaction evidence="2">
        <text>DNA(n) + a 2'-deoxyribonucleoside 5'-triphosphate = DNA(n+1) + diphosphate</text>
        <dbReference type="Rhea" id="RHEA:22508"/>
        <dbReference type="Rhea" id="RHEA-COMP:17339"/>
        <dbReference type="Rhea" id="RHEA-COMP:17340"/>
        <dbReference type="ChEBI" id="CHEBI:33019"/>
        <dbReference type="ChEBI" id="CHEBI:61560"/>
        <dbReference type="ChEBI" id="CHEBI:173112"/>
        <dbReference type="EC" id="2.7.7.7"/>
    </reaction>
</comment>
<keyword evidence="2" id="KW-0235">DNA replication</keyword>
<dbReference type="PROSITE" id="PS50173">
    <property type="entry name" value="UMUC"/>
    <property type="match status" value="1"/>
</dbReference>
<comment type="subunit">
    <text evidence="2">Monomer.</text>
</comment>
<dbReference type="InterPro" id="IPR017961">
    <property type="entry name" value="DNA_pol_Y-fam_little_finger"/>
</dbReference>
<dbReference type="EC" id="2.7.7.7" evidence="2"/>
<dbReference type="Pfam" id="PF11799">
    <property type="entry name" value="IMS_C"/>
    <property type="match status" value="1"/>
</dbReference>
<feature type="active site" evidence="2">
    <location>
        <position position="106"/>
    </location>
</feature>
<dbReference type="PANTHER" id="PTHR11076:SF33">
    <property type="entry name" value="DNA POLYMERASE KAPPA"/>
    <property type="match status" value="1"/>
</dbReference>
<dbReference type="PANTHER" id="PTHR11076">
    <property type="entry name" value="DNA REPAIR POLYMERASE UMUC / TRANSFERASE FAMILY MEMBER"/>
    <property type="match status" value="1"/>
</dbReference>
<evidence type="ECO:0000313" key="5">
    <source>
        <dbReference type="Proteomes" id="UP000606889"/>
    </source>
</evidence>
<dbReference type="Gene3D" id="3.30.1490.100">
    <property type="entry name" value="DNA polymerase, Y-family, little finger domain"/>
    <property type="match status" value="1"/>
</dbReference>
<dbReference type="HAMAP" id="MF_01113">
    <property type="entry name" value="DNApol_IV"/>
    <property type="match status" value="1"/>
</dbReference>
<comment type="similarity">
    <text evidence="1 2">Belongs to the DNA polymerase type-Y family.</text>
</comment>
<comment type="caution">
    <text evidence="4">The sequence shown here is derived from an EMBL/GenBank/DDBJ whole genome shotgun (WGS) entry which is preliminary data.</text>
</comment>
<dbReference type="GO" id="GO:0003887">
    <property type="term" value="F:DNA-directed DNA polymerase activity"/>
    <property type="evidence" value="ECO:0007669"/>
    <property type="project" value="UniProtKB-EC"/>
</dbReference>
<feature type="binding site" evidence="2">
    <location>
        <position position="105"/>
    </location>
    <ligand>
        <name>Mg(2+)</name>
        <dbReference type="ChEBI" id="CHEBI:18420"/>
    </ligand>
</feature>
<evidence type="ECO:0000256" key="2">
    <source>
        <dbReference type="HAMAP-Rule" id="MF_01113"/>
    </source>
</evidence>
<feature type="domain" description="UmuC" evidence="3">
    <location>
        <begin position="5"/>
        <end position="187"/>
    </location>
</feature>